<reference evidence="3" key="1">
    <citation type="journal article" date="2014" name="Stand. Genomic Sci.">
        <title>Complete genome sequence of Burkholderia phymatum STM815(T), a broad host range and efficient nitrogen-fixing symbiont of Mimosa species.</title>
        <authorList>
            <person name="Moulin L."/>
            <person name="Klonowska A."/>
            <person name="Caroline B."/>
            <person name="Booth K."/>
            <person name="Vriezen J.A."/>
            <person name="Melkonian R."/>
            <person name="James E.K."/>
            <person name="Young J.P."/>
            <person name="Bena G."/>
            <person name="Hauser L."/>
            <person name="Land M."/>
            <person name="Kyrpides N."/>
            <person name="Bruce D."/>
            <person name="Chain P."/>
            <person name="Copeland A."/>
            <person name="Pitluck S."/>
            <person name="Woyke T."/>
            <person name="Lizotte-Waniewski M."/>
            <person name="Bristow J."/>
            <person name="Riley M."/>
        </authorList>
    </citation>
    <scope>NUCLEOTIDE SEQUENCE [LARGE SCALE GENOMIC DNA]</scope>
    <source>
        <strain evidence="3">DSM 17167 / CIP 108236 / LMG 21445 / STM815</strain>
    </source>
</reference>
<dbReference type="KEGG" id="bph:Bphy_0719"/>
<gene>
    <name evidence="2" type="ordered locus">Bphy_0719</name>
</gene>
<dbReference type="HOGENOM" id="CLU_709173_0_0_4"/>
<proteinExistence type="predicted"/>
<feature type="compositionally biased region" description="Basic and acidic residues" evidence="1">
    <location>
        <begin position="229"/>
        <end position="251"/>
    </location>
</feature>
<dbReference type="eggNOG" id="ENOG503164D">
    <property type="taxonomic scope" value="Bacteria"/>
</dbReference>
<dbReference type="AlphaFoldDB" id="B2JEX9"/>
<sequence>MSTPPLTLVAGELAMPRLRQLDLVSRSVGREWSLLPPGANFRTELRALYAAMMRTFCMSAAFIRAKSRWDTHAAQPQPAATAPCAPVFKADTISLGMREPVLVSARKGRPTNALAGGAFVIGGAALIAWLMANHPRHASSPDLAAAPEVTRNILSRQDGHAAARAGQAHSRSVGVERFVDAPLAWNRARGDLLARNAEPTPVTSHAIDAHPRVPSTRTKQPATGHPVHARRDGRDARKTNAEKRERDTVAKADVRHAWRATPPLTDIAPHQSLRLPAGSQMASGQPPRHLPSIAGAYSPAAPSARFDSDYGSVAMSAGTHVSDIPPAPIHHDRVDTDSTDWMNHMSHRRITDAPDSFSK</sequence>
<protein>
    <submittedName>
        <fullName evidence="2">Uncharacterized protein</fullName>
    </submittedName>
</protein>
<keyword evidence="3" id="KW-1185">Reference proteome</keyword>
<accession>B2JEX9</accession>
<dbReference type="Proteomes" id="UP000001192">
    <property type="component" value="Chromosome 1"/>
</dbReference>
<evidence type="ECO:0000313" key="3">
    <source>
        <dbReference type="Proteomes" id="UP000001192"/>
    </source>
</evidence>
<feature type="region of interest" description="Disordered" evidence="1">
    <location>
        <begin position="200"/>
        <end position="251"/>
    </location>
</feature>
<evidence type="ECO:0000256" key="1">
    <source>
        <dbReference type="SAM" id="MobiDB-lite"/>
    </source>
</evidence>
<dbReference type="RefSeq" id="WP_012400128.1">
    <property type="nucleotide sequence ID" value="NC_010622.1"/>
</dbReference>
<name>B2JEX9_PARP8</name>
<organism evidence="2 3">
    <name type="scientific">Paraburkholderia phymatum (strain DSM 17167 / CIP 108236 / LMG 21445 / STM815)</name>
    <name type="common">Burkholderia phymatum</name>
    <dbReference type="NCBI Taxonomy" id="391038"/>
    <lineage>
        <taxon>Bacteria</taxon>
        <taxon>Pseudomonadati</taxon>
        <taxon>Pseudomonadota</taxon>
        <taxon>Betaproteobacteria</taxon>
        <taxon>Burkholderiales</taxon>
        <taxon>Burkholderiaceae</taxon>
        <taxon>Paraburkholderia</taxon>
    </lineage>
</organism>
<dbReference type="EMBL" id="CP001043">
    <property type="protein sequence ID" value="ACC69908.1"/>
    <property type="molecule type" value="Genomic_DNA"/>
</dbReference>
<evidence type="ECO:0000313" key="2">
    <source>
        <dbReference type="EMBL" id="ACC69908.1"/>
    </source>
</evidence>